<evidence type="ECO:0000313" key="3">
    <source>
        <dbReference type="Proteomes" id="UP001565368"/>
    </source>
</evidence>
<protein>
    <submittedName>
        <fullName evidence="2">Uncharacterized protein</fullName>
    </submittedName>
</protein>
<reference evidence="2 3" key="1">
    <citation type="submission" date="2023-08" db="EMBL/GenBank/DDBJ databases">
        <title>Annotated Genome Sequence of Vanrija albida AlHP1.</title>
        <authorList>
            <person name="Herzog R."/>
        </authorList>
    </citation>
    <scope>NUCLEOTIDE SEQUENCE [LARGE SCALE GENOMIC DNA]</scope>
    <source>
        <strain evidence="2 3">AlHP1</strain>
    </source>
</reference>
<dbReference type="EMBL" id="JBBXJM010000002">
    <property type="protein sequence ID" value="KAL1411944.1"/>
    <property type="molecule type" value="Genomic_DNA"/>
</dbReference>
<comment type="caution">
    <text evidence="2">The sequence shown here is derived from an EMBL/GenBank/DDBJ whole genome shotgun (WGS) entry which is preliminary data.</text>
</comment>
<dbReference type="RefSeq" id="XP_069211888.1">
    <property type="nucleotide sequence ID" value="XM_069351502.1"/>
</dbReference>
<feature type="region of interest" description="Disordered" evidence="1">
    <location>
        <begin position="175"/>
        <end position="194"/>
    </location>
</feature>
<feature type="compositionally biased region" description="Low complexity" evidence="1">
    <location>
        <begin position="36"/>
        <end position="46"/>
    </location>
</feature>
<accession>A0ABR3QB38</accession>
<organism evidence="2 3">
    <name type="scientific">Vanrija albida</name>
    <dbReference type="NCBI Taxonomy" id="181172"/>
    <lineage>
        <taxon>Eukaryota</taxon>
        <taxon>Fungi</taxon>
        <taxon>Dikarya</taxon>
        <taxon>Basidiomycota</taxon>
        <taxon>Agaricomycotina</taxon>
        <taxon>Tremellomycetes</taxon>
        <taxon>Trichosporonales</taxon>
        <taxon>Trichosporonaceae</taxon>
        <taxon>Vanrija</taxon>
    </lineage>
</organism>
<feature type="region of interest" description="Disordered" evidence="1">
    <location>
        <begin position="27"/>
        <end position="58"/>
    </location>
</feature>
<evidence type="ECO:0000256" key="1">
    <source>
        <dbReference type="SAM" id="MobiDB-lite"/>
    </source>
</evidence>
<gene>
    <name evidence="2" type="ORF">Q8F55_002935</name>
</gene>
<evidence type="ECO:0000313" key="2">
    <source>
        <dbReference type="EMBL" id="KAL1411944.1"/>
    </source>
</evidence>
<feature type="compositionally biased region" description="Polar residues" evidence="1">
    <location>
        <begin position="430"/>
        <end position="443"/>
    </location>
</feature>
<proteinExistence type="predicted"/>
<sequence length="510" mass="53769">MQFLHQYEDEDWVVLEEDWIVLDPKVTPAGTTRLNSGKASANSGRSAGSGGSVPSTNLAPTQFEQVHMAMVEAMEDEIHTGSSTGQTLATRRGITINPFQYKTSNNNGHNGAITAHKASINVVDAVVAGPVNKSHPVVARGMSSIDSAHPKPHKATPPRFLKLVNSIKHLHQVSTSTPAQLATTPTQTPTPVHDHTHPDFALPSWIDGPPTTPSGCGCPQCHLLPPGMSPTQQVHDYTQVEKKGPSCFGDLPPHPVTKDCHCMDCVLVWPPPVFISRSASTHRPGADFTINMSGFHAPSSSAQSPHNCTNSCIAAGCMSKAGSPIQATVEATHSSLDEVFQAIGIYSASDTAFGETTTAAAPSTAAKESYKVLSETPESRSLLKFLSSLLSGNLDEDLVGMGAGRHGQPVSSVYQLFSSKGKTEAEDQSKAGSSTKQTTNAAPQSVAVMNGDQLVSETAESHGLPTFASGGSFADAVEDFLSGCRGLHGEHITFMHKKILLAQGKTSAKL</sequence>
<feature type="compositionally biased region" description="Low complexity" evidence="1">
    <location>
        <begin position="175"/>
        <end position="191"/>
    </location>
</feature>
<dbReference type="Proteomes" id="UP001565368">
    <property type="component" value="Unassembled WGS sequence"/>
</dbReference>
<dbReference type="GeneID" id="95983978"/>
<keyword evidence="3" id="KW-1185">Reference proteome</keyword>
<feature type="region of interest" description="Disordered" evidence="1">
    <location>
        <begin position="424"/>
        <end position="445"/>
    </location>
</feature>
<name>A0ABR3QB38_9TREE</name>